<name>A0A6C0ADT0_9ZZZZ</name>
<evidence type="ECO:0000313" key="2">
    <source>
        <dbReference type="EMBL" id="QHS77889.1"/>
    </source>
</evidence>
<feature type="coiled-coil region" evidence="1">
    <location>
        <begin position="200"/>
        <end position="265"/>
    </location>
</feature>
<reference evidence="2" key="1">
    <citation type="journal article" date="2020" name="Nature">
        <title>Giant virus diversity and host interactions through global metagenomics.</title>
        <authorList>
            <person name="Schulz F."/>
            <person name="Roux S."/>
            <person name="Paez-Espino D."/>
            <person name="Jungbluth S."/>
            <person name="Walsh D.A."/>
            <person name="Denef V.J."/>
            <person name="McMahon K.D."/>
            <person name="Konstantinidis K.T."/>
            <person name="Eloe-Fadrosh E.A."/>
            <person name="Kyrpides N.C."/>
            <person name="Woyke T."/>
        </authorList>
    </citation>
    <scope>NUCLEOTIDE SEQUENCE</scope>
    <source>
        <strain evidence="2">GVMAG-S-1021933-23</strain>
    </source>
</reference>
<evidence type="ECO:0000256" key="1">
    <source>
        <dbReference type="SAM" id="Coils"/>
    </source>
</evidence>
<keyword evidence="1" id="KW-0175">Coiled coil</keyword>
<dbReference type="EMBL" id="MN740593">
    <property type="protein sequence ID" value="QHS77889.1"/>
    <property type="molecule type" value="Genomic_DNA"/>
</dbReference>
<sequence>MGNNNSTYYNTKYFRMSKNKTCKTLSHKKLDKNYTLNILFKDVDILFQTTDNLYKMCIDDDSKNIYYKNLHTEESFSTISNISTMVIRIKNIHEDILDCLRFAKNNILIQKDNEEVPENFEKLFDGKIHHTNIPDKYIDLNITRNSDLIKHFLINYKEIKLTLFFKITIINKYMDFSFEIIKINDKNLDEYKSNNKEYFMEKIKEKKEDFFIRLSEMEKEAKKKQEFKEQKEKELKKYQEKRNLRKKLEEINIKHKKDLDDIRIENEKNILQTKAQAQSEMFYVNRMYY</sequence>
<dbReference type="AlphaFoldDB" id="A0A6C0ADT0"/>
<organism evidence="2">
    <name type="scientific">viral metagenome</name>
    <dbReference type="NCBI Taxonomy" id="1070528"/>
    <lineage>
        <taxon>unclassified sequences</taxon>
        <taxon>metagenomes</taxon>
        <taxon>organismal metagenomes</taxon>
    </lineage>
</organism>
<protein>
    <submittedName>
        <fullName evidence="2">Uncharacterized protein</fullName>
    </submittedName>
</protein>
<accession>A0A6C0ADT0</accession>
<proteinExistence type="predicted"/>